<protein>
    <submittedName>
        <fullName evidence="1">Uncharacterized protein</fullName>
    </submittedName>
</protein>
<comment type="caution">
    <text evidence="1">The sequence shown here is derived from an EMBL/GenBank/DDBJ whole genome shotgun (WGS) entry which is preliminary data.</text>
</comment>
<evidence type="ECO:0000313" key="1">
    <source>
        <dbReference type="EMBL" id="GAI86560.1"/>
    </source>
</evidence>
<dbReference type="AlphaFoldDB" id="X1TG57"/>
<accession>X1TG57</accession>
<name>X1TG57_9ZZZZ</name>
<proteinExistence type="predicted"/>
<feature type="non-terminal residue" evidence="1">
    <location>
        <position position="1"/>
    </location>
</feature>
<dbReference type="EMBL" id="BARW01007307">
    <property type="protein sequence ID" value="GAI86560.1"/>
    <property type="molecule type" value="Genomic_DNA"/>
</dbReference>
<sequence>NYLNLPHSTHISIIDAIDPTKARPVRVKRVWGDRDYFYDCLVTESVKDQYLAGDVAVGDYVIVFWSDVGEQIVAAKVFKSWS</sequence>
<reference evidence="1" key="1">
    <citation type="journal article" date="2014" name="Front. Microbiol.">
        <title>High frequency of phylogenetically diverse reductive dehalogenase-homologous genes in deep subseafloor sedimentary metagenomes.</title>
        <authorList>
            <person name="Kawai M."/>
            <person name="Futagami T."/>
            <person name="Toyoda A."/>
            <person name="Takaki Y."/>
            <person name="Nishi S."/>
            <person name="Hori S."/>
            <person name="Arai W."/>
            <person name="Tsubouchi T."/>
            <person name="Morono Y."/>
            <person name="Uchiyama I."/>
            <person name="Ito T."/>
            <person name="Fujiyama A."/>
            <person name="Inagaki F."/>
            <person name="Takami H."/>
        </authorList>
    </citation>
    <scope>NUCLEOTIDE SEQUENCE</scope>
    <source>
        <strain evidence="1">Expedition CK06-06</strain>
    </source>
</reference>
<gene>
    <name evidence="1" type="ORF">S12H4_15238</name>
</gene>
<organism evidence="1">
    <name type="scientific">marine sediment metagenome</name>
    <dbReference type="NCBI Taxonomy" id="412755"/>
    <lineage>
        <taxon>unclassified sequences</taxon>
        <taxon>metagenomes</taxon>
        <taxon>ecological metagenomes</taxon>
    </lineage>
</organism>